<keyword evidence="3" id="KW-1185">Reference proteome</keyword>
<reference evidence="2 3" key="1">
    <citation type="journal article" date="2016" name="Mol. Biol. Evol.">
        <title>Comparative Genomics of Early-Diverging Mushroom-Forming Fungi Provides Insights into the Origins of Lignocellulose Decay Capabilities.</title>
        <authorList>
            <person name="Nagy L.G."/>
            <person name="Riley R."/>
            <person name="Tritt A."/>
            <person name="Adam C."/>
            <person name="Daum C."/>
            <person name="Floudas D."/>
            <person name="Sun H."/>
            <person name="Yadav J.S."/>
            <person name="Pangilinan J."/>
            <person name="Larsson K.H."/>
            <person name="Matsuura K."/>
            <person name="Barry K."/>
            <person name="Labutti K."/>
            <person name="Kuo R."/>
            <person name="Ohm R.A."/>
            <person name="Bhattacharya S.S."/>
            <person name="Shirouzu T."/>
            <person name="Yoshinaga Y."/>
            <person name="Martin F.M."/>
            <person name="Grigoriev I.V."/>
            <person name="Hibbett D.S."/>
        </authorList>
    </citation>
    <scope>NUCLEOTIDE SEQUENCE [LARGE SCALE GENOMIC DNA]</scope>
    <source>
        <strain evidence="2 3">HHB14362 ss-1</strain>
    </source>
</reference>
<sequence>MMLRMFTRCNGTCWSSACFECCTGDCEYNVGLNVMKEGMTYDKRSIFGQNPVYALAPGDESRNTLPAIGPPICGLPHPREGGLSSVCRTSVTFHIRKEIYVRSLPLCVRTVRETAKARAWCGKRGRRGQGAGGALSGEGGAQSMRAQRRQRRLNGQGAGLARKTGGRARHVEQRRWLNGQGAGSGGHGACGAADVVKRPRRGPGAENGGHGALNNAGVGQRRLNSQGTSLAQKTGGRARRVEQRGRGAEYACGARSVNGRAGAQRQLNGQGAGLARKTGGRACRGTTRAGRRVCARGVKRKRASGRESEAHAPRNPSGSFPLQRVRSSSQPATSQACPEPRILIEQNGGDVVGRTRVVVRAAGGHGHVLQVPGVGVVHDIRHGTVLLPNPGPPLGLKNQDHACMMRLLTALFSVAAKFVARFLHEFGRAAPPASPAHSETLPAHQLHSTHSERVFLPWSQADVIHPMTPFDINGALEACEGRAYERDVEEGTEGDDEDDLELSDEPCWLVHSDSILLPCLPSSENLPDASSPATPSHPRPSHPWPAPYTSKEKAAFHRRQQKKQRRRKDYETDPALLRARAKHNLKQKEVSFKRKGESEALPVKGDYSSLHRGKSGYQGVNEKKESAASKEYGLEDPEIQAMWSPKAVVNEDGNGHVLAVLAGAPRNSWDGVYQGAYEAMEDAGRRFCCSERKRSHR</sequence>
<evidence type="ECO:0000313" key="2">
    <source>
        <dbReference type="EMBL" id="KZT18949.1"/>
    </source>
</evidence>
<feature type="region of interest" description="Disordered" evidence="1">
    <location>
        <begin position="122"/>
        <end position="246"/>
    </location>
</feature>
<feature type="compositionally biased region" description="Polar residues" evidence="1">
    <location>
        <begin position="222"/>
        <end position="232"/>
    </location>
</feature>
<feature type="region of interest" description="Disordered" evidence="1">
    <location>
        <begin position="604"/>
        <end position="623"/>
    </location>
</feature>
<evidence type="ECO:0000256" key="1">
    <source>
        <dbReference type="SAM" id="MobiDB-lite"/>
    </source>
</evidence>
<feature type="compositionally biased region" description="Gly residues" evidence="1">
    <location>
        <begin position="128"/>
        <end position="140"/>
    </location>
</feature>
<accession>A0A165MYR3</accession>
<feature type="compositionally biased region" description="Gly residues" evidence="1">
    <location>
        <begin position="180"/>
        <end position="189"/>
    </location>
</feature>
<name>A0A165MYR3_9AGAM</name>
<dbReference type="InParanoid" id="A0A165MYR3"/>
<organism evidence="2 3">
    <name type="scientific">Neolentinus lepideus HHB14362 ss-1</name>
    <dbReference type="NCBI Taxonomy" id="1314782"/>
    <lineage>
        <taxon>Eukaryota</taxon>
        <taxon>Fungi</taxon>
        <taxon>Dikarya</taxon>
        <taxon>Basidiomycota</taxon>
        <taxon>Agaricomycotina</taxon>
        <taxon>Agaricomycetes</taxon>
        <taxon>Gloeophyllales</taxon>
        <taxon>Gloeophyllaceae</taxon>
        <taxon>Neolentinus</taxon>
    </lineage>
</organism>
<feature type="region of interest" description="Disordered" evidence="1">
    <location>
        <begin position="522"/>
        <end position="574"/>
    </location>
</feature>
<gene>
    <name evidence="2" type="ORF">NEOLEDRAFT_1189264</name>
</gene>
<dbReference type="EMBL" id="KV425656">
    <property type="protein sequence ID" value="KZT18949.1"/>
    <property type="molecule type" value="Genomic_DNA"/>
</dbReference>
<feature type="compositionally biased region" description="Basic residues" evidence="1">
    <location>
        <begin position="556"/>
        <end position="567"/>
    </location>
</feature>
<protein>
    <submittedName>
        <fullName evidence="2">Uncharacterized protein</fullName>
    </submittedName>
</protein>
<proteinExistence type="predicted"/>
<feature type="compositionally biased region" description="Polar residues" evidence="1">
    <location>
        <begin position="316"/>
        <end position="336"/>
    </location>
</feature>
<evidence type="ECO:0000313" key="3">
    <source>
        <dbReference type="Proteomes" id="UP000076761"/>
    </source>
</evidence>
<feature type="region of interest" description="Disordered" evidence="1">
    <location>
        <begin position="265"/>
        <end position="336"/>
    </location>
</feature>
<dbReference type="AlphaFoldDB" id="A0A165MYR3"/>
<feature type="compositionally biased region" description="Pro residues" evidence="1">
    <location>
        <begin position="535"/>
        <end position="546"/>
    </location>
</feature>
<dbReference type="Proteomes" id="UP000076761">
    <property type="component" value="Unassembled WGS sequence"/>
</dbReference>
<feature type="compositionally biased region" description="Basic residues" evidence="1">
    <location>
        <begin position="289"/>
        <end position="303"/>
    </location>
</feature>
<feature type="compositionally biased region" description="Low complexity" evidence="1">
    <location>
        <begin position="275"/>
        <end position="288"/>
    </location>
</feature>